<gene>
    <name evidence="9" type="ORF">FKZ61_00440</name>
</gene>
<keyword evidence="5 7" id="KW-1133">Transmembrane helix</keyword>
<evidence type="ECO:0000256" key="6">
    <source>
        <dbReference type="ARBA" id="ARBA00023136"/>
    </source>
</evidence>
<dbReference type="Gene3D" id="3.40.50.720">
    <property type="entry name" value="NAD(P)-binding Rossmann-like Domain"/>
    <property type="match status" value="1"/>
</dbReference>
<dbReference type="InterPro" id="IPR017475">
    <property type="entry name" value="EPS_sugar_tfrase"/>
</dbReference>
<keyword evidence="4 7" id="KW-0812">Transmembrane</keyword>
<accession>A0A540VNY7</accession>
<reference evidence="9 10" key="1">
    <citation type="submission" date="2019-06" db="EMBL/GenBank/DDBJ databases">
        <title>Genome sequence of Litorilinea aerophila BAA-2444.</title>
        <authorList>
            <person name="Maclea K.S."/>
            <person name="Maurais E.G."/>
            <person name="Iannazzi L.C."/>
        </authorList>
    </citation>
    <scope>NUCLEOTIDE SEQUENCE [LARGE SCALE GENOMIC DNA]</scope>
    <source>
        <strain evidence="9 10">ATCC BAA-2444</strain>
    </source>
</reference>
<feature type="transmembrane region" description="Helical" evidence="7">
    <location>
        <begin position="324"/>
        <end position="345"/>
    </location>
</feature>
<evidence type="ECO:0000259" key="8">
    <source>
        <dbReference type="Pfam" id="PF02397"/>
    </source>
</evidence>
<keyword evidence="10" id="KW-1185">Reference proteome</keyword>
<feature type="transmembrane region" description="Helical" evidence="7">
    <location>
        <begin position="44"/>
        <end position="67"/>
    </location>
</feature>
<dbReference type="InParanoid" id="A0A540VNY7"/>
<dbReference type="AlphaFoldDB" id="A0A540VNY7"/>
<dbReference type="Pfam" id="PF13727">
    <property type="entry name" value="CoA_binding_3"/>
    <property type="match status" value="1"/>
</dbReference>
<evidence type="ECO:0000313" key="10">
    <source>
        <dbReference type="Proteomes" id="UP000317371"/>
    </source>
</evidence>
<dbReference type="OrthoDB" id="9795351at2"/>
<name>A0A540VNY7_9CHLR</name>
<dbReference type="GO" id="GO:0016780">
    <property type="term" value="F:phosphotransferase activity, for other substituted phosphate groups"/>
    <property type="evidence" value="ECO:0007669"/>
    <property type="project" value="TreeGrafter"/>
</dbReference>
<feature type="transmembrane region" description="Helical" evidence="7">
    <location>
        <begin position="87"/>
        <end position="109"/>
    </location>
</feature>
<dbReference type="NCBIfam" id="TIGR03025">
    <property type="entry name" value="EPS_sugtrans"/>
    <property type="match status" value="1"/>
</dbReference>
<comment type="subcellular location">
    <subcellularLocation>
        <location evidence="1">Membrane</location>
        <topology evidence="1">Multi-pass membrane protein</topology>
    </subcellularLocation>
</comment>
<dbReference type="Proteomes" id="UP000317371">
    <property type="component" value="Unassembled WGS sequence"/>
</dbReference>
<evidence type="ECO:0000256" key="7">
    <source>
        <dbReference type="SAM" id="Phobius"/>
    </source>
</evidence>
<dbReference type="Pfam" id="PF02397">
    <property type="entry name" value="Bac_transf"/>
    <property type="match status" value="1"/>
</dbReference>
<evidence type="ECO:0000256" key="4">
    <source>
        <dbReference type="ARBA" id="ARBA00022692"/>
    </source>
</evidence>
<dbReference type="GO" id="GO:0016020">
    <property type="term" value="C:membrane"/>
    <property type="evidence" value="ECO:0007669"/>
    <property type="project" value="UniProtKB-SubCell"/>
</dbReference>
<keyword evidence="6 7" id="KW-0472">Membrane</keyword>
<evidence type="ECO:0000256" key="3">
    <source>
        <dbReference type="ARBA" id="ARBA00022679"/>
    </source>
</evidence>
<evidence type="ECO:0000313" key="9">
    <source>
        <dbReference type="EMBL" id="TQE97883.1"/>
    </source>
</evidence>
<sequence length="512" mass="58028">MKRSPMATIDRVNITEPGFNTHLHRSRPRPSRLAALVRRVPASWWPYLLVASDMLLILLAFGGAYYVRYHLQWFRAVDPAFQVDLWTYVPFALALVVVLPLAFRFSGVYPYRRGRSLLEEVYTIGTATTGGVVVLITASLFFSPLLYSRLIFLYTALLVTLFLGLSRFTIALLRSHLRAYGVGVERMLLVGAGDVGRMVMRTVAARPDLGYHLVGFLDDNPLKGKTDIGPFKALGPVDNLHQVLDTYRPVDRVIICLPWQSHRMIQRLLRTCERHGVRAQVVPDLFQLTKNQMEVEELNGIPLISTRDVSIRGWNRVVKRASDLVLAGVGSLVALPLAALIAVAIKLDSPGPVIYSQTRIGRNGQPFRCYKFRSMVVGAEELRQELRAQNESSGPLFKIRNDPRRTRVGRFLRRWSLDELPQLINVLRGEMSIVGPRPNLPEEVEQYEEWHKKRLTVSPGITGLWQVSGRSDLTFDEMVLLDIYYVENWSLTLDLAIMLRSLPAIVRARGAY</sequence>
<evidence type="ECO:0000256" key="2">
    <source>
        <dbReference type="ARBA" id="ARBA00006464"/>
    </source>
</evidence>
<dbReference type="InterPro" id="IPR003362">
    <property type="entry name" value="Bact_transf"/>
</dbReference>
<feature type="transmembrane region" description="Helical" evidence="7">
    <location>
        <begin position="151"/>
        <end position="173"/>
    </location>
</feature>
<feature type="domain" description="Bacterial sugar transferase" evidence="8">
    <location>
        <begin position="319"/>
        <end position="506"/>
    </location>
</feature>
<feature type="transmembrane region" description="Helical" evidence="7">
    <location>
        <begin position="121"/>
        <end position="145"/>
    </location>
</feature>
<proteinExistence type="inferred from homology"/>
<organism evidence="9 10">
    <name type="scientific">Litorilinea aerophila</name>
    <dbReference type="NCBI Taxonomy" id="1204385"/>
    <lineage>
        <taxon>Bacteria</taxon>
        <taxon>Bacillati</taxon>
        <taxon>Chloroflexota</taxon>
        <taxon>Caldilineae</taxon>
        <taxon>Caldilineales</taxon>
        <taxon>Caldilineaceae</taxon>
        <taxon>Litorilinea</taxon>
    </lineage>
</organism>
<dbReference type="SUPFAM" id="SSF51735">
    <property type="entry name" value="NAD(P)-binding Rossmann-fold domains"/>
    <property type="match status" value="1"/>
</dbReference>
<dbReference type="InterPro" id="IPR036291">
    <property type="entry name" value="NAD(P)-bd_dom_sf"/>
</dbReference>
<comment type="similarity">
    <text evidence="2">Belongs to the bacterial sugar transferase family.</text>
</comment>
<dbReference type="PANTHER" id="PTHR30576:SF10">
    <property type="entry name" value="SLL5057 PROTEIN"/>
    <property type="match status" value="1"/>
</dbReference>
<dbReference type="PANTHER" id="PTHR30576">
    <property type="entry name" value="COLANIC BIOSYNTHESIS UDP-GLUCOSE LIPID CARRIER TRANSFERASE"/>
    <property type="match status" value="1"/>
</dbReference>
<evidence type="ECO:0000256" key="1">
    <source>
        <dbReference type="ARBA" id="ARBA00004141"/>
    </source>
</evidence>
<keyword evidence="3 9" id="KW-0808">Transferase</keyword>
<dbReference type="EMBL" id="VIGC01000001">
    <property type="protein sequence ID" value="TQE97883.1"/>
    <property type="molecule type" value="Genomic_DNA"/>
</dbReference>
<comment type="caution">
    <text evidence="9">The sequence shown here is derived from an EMBL/GenBank/DDBJ whole genome shotgun (WGS) entry which is preliminary data.</text>
</comment>
<protein>
    <submittedName>
        <fullName evidence="9">Sugar transferase</fullName>
    </submittedName>
</protein>
<evidence type="ECO:0000256" key="5">
    <source>
        <dbReference type="ARBA" id="ARBA00022989"/>
    </source>
</evidence>